<name>A0A8S0X0K4_CYCAE</name>
<dbReference type="SUPFAM" id="SSF144232">
    <property type="entry name" value="HIT/MYND zinc finger-like"/>
    <property type="match status" value="1"/>
</dbReference>
<dbReference type="EMBL" id="CACVBS010000040">
    <property type="protein sequence ID" value="CAA7263518.1"/>
    <property type="molecule type" value="Genomic_DNA"/>
</dbReference>
<comment type="caution">
    <text evidence="7">The sequence shown here is derived from an EMBL/GenBank/DDBJ whole genome shotgun (WGS) entry which is preliminary data.</text>
</comment>
<reference evidence="7 8" key="1">
    <citation type="submission" date="2020-01" db="EMBL/GenBank/DDBJ databases">
        <authorList>
            <person name="Gupta K D."/>
        </authorList>
    </citation>
    <scope>NUCLEOTIDE SEQUENCE [LARGE SCALE GENOMIC DNA]</scope>
</reference>
<feature type="compositionally biased region" description="Basic and acidic residues" evidence="5">
    <location>
        <begin position="851"/>
        <end position="866"/>
    </location>
</feature>
<evidence type="ECO:0000313" key="8">
    <source>
        <dbReference type="Proteomes" id="UP000467700"/>
    </source>
</evidence>
<keyword evidence="2 4" id="KW-0863">Zinc-finger</keyword>
<dbReference type="Pfam" id="PF26632">
    <property type="entry name" value="DUF8205"/>
    <property type="match status" value="1"/>
</dbReference>
<dbReference type="Pfam" id="PF01753">
    <property type="entry name" value="zf-MYND"/>
    <property type="match status" value="1"/>
</dbReference>
<evidence type="ECO:0000256" key="1">
    <source>
        <dbReference type="ARBA" id="ARBA00022723"/>
    </source>
</evidence>
<dbReference type="InterPro" id="IPR002893">
    <property type="entry name" value="Znf_MYND"/>
</dbReference>
<dbReference type="InterPro" id="IPR058518">
    <property type="entry name" value="DUF8205"/>
</dbReference>
<dbReference type="AlphaFoldDB" id="A0A8S0X0K4"/>
<gene>
    <name evidence="7" type="ORF">AAE3_LOCUS5785</name>
</gene>
<feature type="region of interest" description="Disordered" evidence="5">
    <location>
        <begin position="439"/>
        <end position="461"/>
    </location>
</feature>
<keyword evidence="3" id="KW-0862">Zinc</keyword>
<proteinExistence type="predicted"/>
<keyword evidence="1" id="KW-0479">Metal-binding</keyword>
<dbReference type="Gene3D" id="6.10.140.2220">
    <property type="match status" value="1"/>
</dbReference>
<evidence type="ECO:0000256" key="5">
    <source>
        <dbReference type="SAM" id="MobiDB-lite"/>
    </source>
</evidence>
<dbReference type="PROSITE" id="PS50865">
    <property type="entry name" value="ZF_MYND_2"/>
    <property type="match status" value="1"/>
</dbReference>
<keyword evidence="8" id="KW-1185">Reference proteome</keyword>
<protein>
    <recommendedName>
        <fullName evidence="6">MYND-type domain-containing protein</fullName>
    </recommendedName>
</protein>
<feature type="domain" description="MYND-type" evidence="6">
    <location>
        <begin position="505"/>
        <end position="547"/>
    </location>
</feature>
<evidence type="ECO:0000259" key="6">
    <source>
        <dbReference type="PROSITE" id="PS50865"/>
    </source>
</evidence>
<sequence>MHKNHAPLIFLRVSHDWRRIAIDTPRPWASLHIPVPSSQFYIRYPEDLQFFSRVLRDVGQGTRDWLERSGVCPLNISLSNWDAGSIEKDDKGILSQILKFASRWKRISLNLSSAQLSHVARLSEADVPLLESLTIDQSRGTPHDLTRTPGIWVPSRIFKAPRLHELSLTQVREDISKFSVNWGQLTSLTLQAGDNALSFMRGITEMPKPSTRPDDIPSISLPHLKELAVFENMSNCTPFMKALDAPSLQAVEIYSSAGPAPPSVFHLISRASSPIRSFASDFSSFSRKDFLQLRVYCPRLTTLAVRTFNDFRLDPTQNPGGPREGNDMQIDNTFLSVLNSTNANGDYRCPKLTTLECFTGVKISDAGILDFLRKREESDERASIKNLRTQFKRPQKDPIAGPLKPFLENGLDAGLWYPALQATSPFCPADDVGERLSGFGKSPSYDRHEPGSRFSSSNHHRAADELTPTRMYTSAIHPNRKADFREVAPPKSIIKEGKKEAFLTCTNCSKIDGSGGCELKRCEKCKIVYYCSRDCQKEHWEVHKTQCQEGLGTGIQPLIAAFVGNPMLQHYLQLLLCWEFLFHKVPDSEREALSRKAFHAHIDVGIEPTKIADFMNLYTYDDWDKEALEGMLQIHLVATAHSGLPQIPFTDKMMYLWQTARDDADNEGCTKSPVVVVQFINDMTQRISWPITIDEDAFDSARRAPPFTMVSALTRKAIDKPMSVDSILEYVNTHIRSDTSNRLLLRVPMRECDKRLIRDAGRNKDAHPAQALRVKMNREAVYVSHRMEIVTTPDGRTERRIIGQLTEADRQRARELGRAAAMRDMQMGGEAVPADEEAVSAGEHAAPEAPKMNRAERRRLEQQMKKEMKRRK</sequence>
<evidence type="ECO:0000313" key="7">
    <source>
        <dbReference type="EMBL" id="CAA7263518.1"/>
    </source>
</evidence>
<dbReference type="OrthoDB" id="5231159at2759"/>
<dbReference type="GO" id="GO:0008270">
    <property type="term" value="F:zinc ion binding"/>
    <property type="evidence" value="ECO:0007669"/>
    <property type="project" value="UniProtKB-KW"/>
</dbReference>
<dbReference type="Proteomes" id="UP000467700">
    <property type="component" value="Unassembled WGS sequence"/>
</dbReference>
<evidence type="ECO:0000256" key="4">
    <source>
        <dbReference type="PROSITE-ProRule" id="PRU00134"/>
    </source>
</evidence>
<evidence type="ECO:0000256" key="2">
    <source>
        <dbReference type="ARBA" id="ARBA00022771"/>
    </source>
</evidence>
<accession>A0A8S0X0K4</accession>
<dbReference type="PROSITE" id="PS01360">
    <property type="entry name" value="ZF_MYND_1"/>
    <property type="match status" value="1"/>
</dbReference>
<feature type="region of interest" description="Disordered" evidence="5">
    <location>
        <begin position="828"/>
        <end position="872"/>
    </location>
</feature>
<organism evidence="7 8">
    <name type="scientific">Cyclocybe aegerita</name>
    <name type="common">Black poplar mushroom</name>
    <name type="synonym">Agrocybe aegerita</name>
    <dbReference type="NCBI Taxonomy" id="1973307"/>
    <lineage>
        <taxon>Eukaryota</taxon>
        <taxon>Fungi</taxon>
        <taxon>Dikarya</taxon>
        <taxon>Basidiomycota</taxon>
        <taxon>Agaricomycotina</taxon>
        <taxon>Agaricomycetes</taxon>
        <taxon>Agaricomycetidae</taxon>
        <taxon>Agaricales</taxon>
        <taxon>Agaricineae</taxon>
        <taxon>Bolbitiaceae</taxon>
        <taxon>Cyclocybe</taxon>
    </lineage>
</organism>
<evidence type="ECO:0000256" key="3">
    <source>
        <dbReference type="ARBA" id="ARBA00022833"/>
    </source>
</evidence>